<gene>
    <name evidence="1" type="ORF">ENM21_05325</name>
</gene>
<protein>
    <submittedName>
        <fullName evidence="1">Uncharacterized protein</fullName>
    </submittedName>
</protein>
<proteinExistence type="predicted"/>
<comment type="caution">
    <text evidence="1">The sequence shown here is derived from an EMBL/GenBank/DDBJ whole genome shotgun (WGS) entry which is preliminary data.</text>
</comment>
<organism evidence="1">
    <name type="scientific">Thermomicrobium roseum</name>
    <dbReference type="NCBI Taxonomy" id="500"/>
    <lineage>
        <taxon>Bacteria</taxon>
        <taxon>Pseudomonadati</taxon>
        <taxon>Thermomicrobiota</taxon>
        <taxon>Thermomicrobia</taxon>
        <taxon>Thermomicrobiales</taxon>
        <taxon>Thermomicrobiaceae</taxon>
        <taxon>Thermomicrobium</taxon>
    </lineage>
</organism>
<dbReference type="AlphaFoldDB" id="A0A7C5VX91"/>
<evidence type="ECO:0000313" key="1">
    <source>
        <dbReference type="EMBL" id="HHM96618.1"/>
    </source>
</evidence>
<reference evidence="1" key="1">
    <citation type="journal article" date="2020" name="mSystems">
        <title>Genome- and Community-Level Interaction Insights into Carbon Utilization and Element Cycling Functions of Hydrothermarchaeota in Hydrothermal Sediment.</title>
        <authorList>
            <person name="Zhou Z."/>
            <person name="Liu Y."/>
            <person name="Xu W."/>
            <person name="Pan J."/>
            <person name="Luo Z.H."/>
            <person name="Li M."/>
        </authorList>
    </citation>
    <scope>NUCLEOTIDE SEQUENCE [LARGE SCALE GENOMIC DNA]</scope>
    <source>
        <strain evidence="1">SpSt-1065</strain>
    </source>
</reference>
<name>A0A7C5VX91_THERO</name>
<sequence length="434" mass="48800">MMVTSRRGEAGVVALQVRRKQPKRLPRLASSRLLPIALIIVSFAALFAPGTAAQEFVSAPPQPEGLSEEVGEIGWGVTPGAICGPWLRPPHDPMALFLPLVAYDVPVAVGLETGWVFGSGGFVRIEPYREGYAQLECPVSLVEARYVVYFDKGRIELPYGTLDTGWIPVGRRQIPVRDDVHDVAEYRSVWDPEHPAWWIVTTGNLALELLSGQVEVGMNLYVKREPAAISVVGESGTGITYAALGKVMDVRWPPYWSNENPVITRTLDPTGTIGEDPSLERYGVTIVFPPFFGLSVPYLPHGVASVFWDYLQRPGWVATDIHYAGDFDFTPHGSDYRWRYTLKEGDQRLPWLWLVGVPITDPYWVRATIDGVERWILVQCFERRCMSYTPDNPEGWRVEFTNTGAHYYTWRYGQAPRWAGVPWVTQIRAYSLGD</sequence>
<accession>A0A7C5VX91</accession>
<dbReference type="EMBL" id="DRWX01000250">
    <property type="protein sequence ID" value="HHM96618.1"/>
    <property type="molecule type" value="Genomic_DNA"/>
</dbReference>